<evidence type="ECO:0000256" key="1">
    <source>
        <dbReference type="ARBA" id="ARBA00010364"/>
    </source>
</evidence>
<dbReference type="AlphaFoldDB" id="A0A4D7B9H1"/>
<reference evidence="3 4" key="1">
    <citation type="submission" date="2019-04" db="EMBL/GenBank/DDBJ databases">
        <title>Phreatobacter aquaticus sp. nov.</title>
        <authorList>
            <person name="Choi A."/>
        </authorList>
    </citation>
    <scope>NUCLEOTIDE SEQUENCE [LARGE SCALE GENOMIC DNA]</scope>
    <source>
        <strain evidence="3 4">KCTC 52518</strain>
    </source>
</reference>
<dbReference type="OrthoDB" id="9801972at2"/>
<keyword evidence="4" id="KW-1185">Reference proteome</keyword>
<dbReference type="InterPro" id="IPR003746">
    <property type="entry name" value="DUF167"/>
</dbReference>
<organism evidence="3 4">
    <name type="scientific">Phreatobacter stygius</name>
    <dbReference type="NCBI Taxonomy" id="1940610"/>
    <lineage>
        <taxon>Bacteria</taxon>
        <taxon>Pseudomonadati</taxon>
        <taxon>Pseudomonadota</taxon>
        <taxon>Alphaproteobacteria</taxon>
        <taxon>Hyphomicrobiales</taxon>
        <taxon>Phreatobacteraceae</taxon>
        <taxon>Phreatobacter</taxon>
    </lineage>
</organism>
<dbReference type="EMBL" id="CP039690">
    <property type="protein sequence ID" value="QCI64757.1"/>
    <property type="molecule type" value="Genomic_DNA"/>
</dbReference>
<dbReference type="Pfam" id="PF02594">
    <property type="entry name" value="DUF167"/>
    <property type="match status" value="1"/>
</dbReference>
<gene>
    <name evidence="3" type="ORF">E8M01_11300</name>
</gene>
<evidence type="ECO:0000313" key="3">
    <source>
        <dbReference type="EMBL" id="QCI64757.1"/>
    </source>
</evidence>
<evidence type="ECO:0000313" key="4">
    <source>
        <dbReference type="Proteomes" id="UP000298781"/>
    </source>
</evidence>
<protein>
    <recommendedName>
        <fullName evidence="2">UPF0235 protein E8M01_11300</fullName>
    </recommendedName>
</protein>
<dbReference type="KEGG" id="pstg:E8M01_11300"/>
<name>A0A4D7B9H1_9HYPH</name>
<comment type="similarity">
    <text evidence="1 2">Belongs to the UPF0235 family.</text>
</comment>
<dbReference type="NCBIfam" id="TIGR00251">
    <property type="entry name" value="DUF167 family protein"/>
    <property type="match status" value="1"/>
</dbReference>
<accession>A0A4D7B9H1</accession>
<dbReference type="NCBIfam" id="NF002348">
    <property type="entry name" value="PRK01310.1"/>
    <property type="match status" value="1"/>
</dbReference>
<proteinExistence type="inferred from homology"/>
<evidence type="ECO:0000256" key="2">
    <source>
        <dbReference type="HAMAP-Rule" id="MF_00634"/>
    </source>
</evidence>
<sequence length="206" mass="21823">MTAAPYRLANDTLLLDVRLTPRGGRDALEGTDRLADGRAVVKARVRAVPEDGKANAALEQLVADRLGVARSQVSVVQGKTARLKTVAVHGDPVSLSAAAARLFAAAALAVAALGISTPAAAQFVTRGDICASPTEFVRTRVMVERAGLSGPDKSRLVRTLRSAQSLAEEGCPNRDGWLIRRAVGMLNAVNREVRNPPVDLPLFLRD</sequence>
<dbReference type="HAMAP" id="MF_00634">
    <property type="entry name" value="UPF0235"/>
    <property type="match status" value="1"/>
</dbReference>
<dbReference type="InterPro" id="IPR036591">
    <property type="entry name" value="YggU-like_sf"/>
</dbReference>
<dbReference type="SUPFAM" id="SSF69786">
    <property type="entry name" value="YggU-like"/>
    <property type="match status" value="1"/>
</dbReference>
<dbReference type="Gene3D" id="3.30.1200.10">
    <property type="entry name" value="YggU-like"/>
    <property type="match status" value="1"/>
</dbReference>
<dbReference type="Proteomes" id="UP000298781">
    <property type="component" value="Chromosome"/>
</dbReference>
<dbReference type="SMART" id="SM01152">
    <property type="entry name" value="DUF167"/>
    <property type="match status" value="1"/>
</dbReference>